<dbReference type="EMBL" id="CDMZ01000747">
    <property type="protein sequence ID" value="CEM20678.1"/>
    <property type="molecule type" value="Genomic_DNA"/>
</dbReference>
<protein>
    <submittedName>
        <fullName evidence="2">Uncharacterized protein</fullName>
    </submittedName>
</protein>
<feature type="compositionally biased region" description="Gly residues" evidence="1">
    <location>
        <begin position="178"/>
        <end position="189"/>
    </location>
</feature>
<feature type="region of interest" description="Disordered" evidence="1">
    <location>
        <begin position="586"/>
        <end position="607"/>
    </location>
</feature>
<evidence type="ECO:0000313" key="2">
    <source>
        <dbReference type="EMBL" id="CEM20678.1"/>
    </source>
</evidence>
<gene>
    <name evidence="2" type="ORF">Cvel_19447</name>
</gene>
<accession>A0A0G4FYV2</accession>
<organism evidence="2">
    <name type="scientific">Chromera velia CCMP2878</name>
    <dbReference type="NCBI Taxonomy" id="1169474"/>
    <lineage>
        <taxon>Eukaryota</taxon>
        <taxon>Sar</taxon>
        <taxon>Alveolata</taxon>
        <taxon>Colpodellida</taxon>
        <taxon>Chromeraceae</taxon>
        <taxon>Chromera</taxon>
    </lineage>
</organism>
<feature type="compositionally biased region" description="Basic and acidic residues" evidence="1">
    <location>
        <begin position="368"/>
        <end position="377"/>
    </location>
</feature>
<reference evidence="2" key="1">
    <citation type="submission" date="2014-11" db="EMBL/GenBank/DDBJ databases">
        <authorList>
            <person name="Otto D Thomas"/>
            <person name="Naeem Raeece"/>
        </authorList>
    </citation>
    <scope>NUCLEOTIDE SEQUENCE</scope>
</reference>
<sequence length="666" mass="71806">MDDFFSPYLLSPEELCEWYFKKEKVPELQQHQRAEGGRHTCSAGGALVTDGTAIGENNSCHSGAEKEFACVEEYADRCPEAIADSPPRGSPGAEAPVALLPRPQTVATGGALQPKSLEVDLGSLRHGNGNGRGGKGGNGSVVSSVHRRPASVASSMMQAGLGQWQKHQQQQQKQQQGQKGGTAGRGGGAPSVCPIGDGEGSVFDMDSASVVCWKLAEKEKGSKGGKKKEKETNRPDDEGIDLGVYPANLSHLEGDTPKHILHPLQSNHAPPSLKTLTAGGGDHTVNARLGPASEKQTKIPAFSTSAQHRLTLLPPLEIPPGQEEHGGPMGGMQNNSTERDRANESTRAAIFLEGSQPHVELGGDGEQSVERSARRTYDSVMRTSARGGGRRPNTTHADGSAERAVAERMRRHREQQHHYLLNPSAKFQQYQQQSVDPFAFNGHRAYLKGRHPPYGVAYWSHPVGLSVGVPPGLHHKERNRDMVARMEGVQRESRRNFFEEAQRKKEMEMKAANGEEKTYDTPPMPVPAFPWLEGVKGATHGWGQAEARVPFVSAYGQEFREPFHGSPTQREEAYRRIGETRFAKPRQTAPEIPKLNESQGQGQAGAGDAKHKLLMSVPPPAGAVHHPHMMPLVGGDGGVAACLQEEGRAGSPSPPLGCQDADLGIN</sequence>
<proteinExistence type="predicted"/>
<feature type="region of interest" description="Disordered" evidence="1">
    <location>
        <begin position="646"/>
        <end position="666"/>
    </location>
</feature>
<dbReference type="AlphaFoldDB" id="A0A0G4FYV2"/>
<feature type="compositionally biased region" description="Low complexity" evidence="1">
    <location>
        <begin position="158"/>
        <end position="177"/>
    </location>
</feature>
<feature type="compositionally biased region" description="Basic and acidic residues" evidence="1">
    <location>
        <begin position="219"/>
        <end position="237"/>
    </location>
</feature>
<feature type="region of interest" description="Disordered" evidence="1">
    <location>
        <begin position="219"/>
        <end position="241"/>
    </location>
</feature>
<dbReference type="VEuPathDB" id="CryptoDB:Cvel_19447"/>
<evidence type="ECO:0000256" key="1">
    <source>
        <dbReference type="SAM" id="MobiDB-lite"/>
    </source>
</evidence>
<feature type="region of interest" description="Disordered" evidence="1">
    <location>
        <begin position="121"/>
        <end position="197"/>
    </location>
</feature>
<name>A0A0G4FYV2_9ALVE</name>
<feature type="region of interest" description="Disordered" evidence="1">
    <location>
        <begin position="357"/>
        <end position="378"/>
    </location>
</feature>
<feature type="compositionally biased region" description="Gly residues" evidence="1">
    <location>
        <begin position="128"/>
        <end position="139"/>
    </location>
</feature>